<dbReference type="HOGENOM" id="CLU_826216_0_0_6"/>
<organism evidence="2 3">
    <name type="scientific">Thiocystis violascens (strain ATCC 17096 / DSM 198 / 6111)</name>
    <name type="common">Chromatium violascens</name>
    <dbReference type="NCBI Taxonomy" id="765911"/>
    <lineage>
        <taxon>Bacteria</taxon>
        <taxon>Pseudomonadati</taxon>
        <taxon>Pseudomonadota</taxon>
        <taxon>Gammaproteobacteria</taxon>
        <taxon>Chromatiales</taxon>
        <taxon>Chromatiaceae</taxon>
        <taxon>Thiocystis</taxon>
    </lineage>
</organism>
<dbReference type="RefSeq" id="WP_014777935.1">
    <property type="nucleotide sequence ID" value="NC_018012.1"/>
</dbReference>
<dbReference type="KEGG" id="tvi:Thivi_1461"/>
<reference evidence="2 3" key="1">
    <citation type="submission" date="2012-06" db="EMBL/GenBank/DDBJ databases">
        <title>Complete sequence of Thiocystis violascens DSM 198.</title>
        <authorList>
            <consortium name="US DOE Joint Genome Institute"/>
            <person name="Lucas S."/>
            <person name="Han J."/>
            <person name="Lapidus A."/>
            <person name="Cheng J.-F."/>
            <person name="Goodwin L."/>
            <person name="Pitluck S."/>
            <person name="Peters L."/>
            <person name="Ovchinnikova G."/>
            <person name="Teshima H."/>
            <person name="Detter J.C."/>
            <person name="Han C."/>
            <person name="Tapia R."/>
            <person name="Land M."/>
            <person name="Hauser L."/>
            <person name="Kyrpides N."/>
            <person name="Ivanova N."/>
            <person name="Pagani I."/>
            <person name="Vogl K."/>
            <person name="Liu Z."/>
            <person name="Frigaard N.-U."/>
            <person name="Bryant D."/>
            <person name="Woyke T."/>
        </authorList>
    </citation>
    <scope>NUCLEOTIDE SEQUENCE [LARGE SCALE GENOMIC DNA]</scope>
    <source>
        <strain evidence="3">ATCC 17096 / DSM 198 / 6111</strain>
    </source>
</reference>
<evidence type="ECO:0000256" key="1">
    <source>
        <dbReference type="SAM" id="MobiDB-lite"/>
    </source>
</evidence>
<evidence type="ECO:0000313" key="2">
    <source>
        <dbReference type="EMBL" id="AFL73466.1"/>
    </source>
</evidence>
<accession>I3Y8Z8</accession>
<keyword evidence="3" id="KW-1185">Reference proteome</keyword>
<name>I3Y8Z8_THIV6</name>
<proteinExistence type="predicted"/>
<evidence type="ECO:0000313" key="3">
    <source>
        <dbReference type="Proteomes" id="UP000006062"/>
    </source>
</evidence>
<gene>
    <name evidence="2" type="ordered locus">Thivi_1461</name>
</gene>
<dbReference type="AlphaFoldDB" id="I3Y8Z8"/>
<protein>
    <submittedName>
        <fullName evidence="2">Uncharacterized protein</fullName>
    </submittedName>
</protein>
<dbReference type="Proteomes" id="UP000006062">
    <property type="component" value="Chromosome"/>
</dbReference>
<feature type="region of interest" description="Disordered" evidence="1">
    <location>
        <begin position="316"/>
        <end position="336"/>
    </location>
</feature>
<dbReference type="EMBL" id="CP003154">
    <property type="protein sequence ID" value="AFL73466.1"/>
    <property type="molecule type" value="Genomic_DNA"/>
</dbReference>
<sequence>MADPQTDAHPAPRTAGVDIKRRVVHGNQCLVVSFPRSFRDDEWAQRFGELQTYLDTPLAPPILRRRLVFSLINCRWIDPLPLLSALIESVRADSNSWRVLYRLPPPDEGPATQDASTYQRSPNRLLLFLAREGFLAELLRCGIRVVIGSQLLDEEVIAEYTRLPARPSYADAHFIPVTLLDVPEQERSPSFSADTVDSLLGGVSLPLRSKCSAPERKQLLYTLRAVLQEFLHNVQEHAYPQPEPRPVALYVRFRQGGVGLTPVAKAACERDLQEEQKHCPRLDRVWLDARAGCLEVFFLDRGIGIVQSYATAQRQGNASIDANKRSNPQGNRIKRC</sequence>
<feature type="compositionally biased region" description="Polar residues" evidence="1">
    <location>
        <begin position="316"/>
        <end position="330"/>
    </location>
</feature>